<accession>A0AAP5IG32</accession>
<reference evidence="6" key="1">
    <citation type="journal article" date="2021" name="Science">
        <title>Hunting the eagle killer: A cyanobacterial neurotoxin causes vacuolar myelinopathy.</title>
        <authorList>
            <person name="Breinlinger S."/>
            <person name="Phillips T.J."/>
            <person name="Haram B.N."/>
            <person name="Mares J."/>
            <person name="Martinez Yerena J.A."/>
            <person name="Hrouzek P."/>
            <person name="Sobotka R."/>
            <person name="Henderson W.M."/>
            <person name="Schmieder P."/>
            <person name="Williams S.M."/>
            <person name="Lauderdale J.D."/>
            <person name="Wilde H.D."/>
            <person name="Gerrin W."/>
            <person name="Kust A."/>
            <person name="Washington J.W."/>
            <person name="Wagner C."/>
            <person name="Geier B."/>
            <person name="Liebeke M."/>
            <person name="Enke H."/>
            <person name="Niedermeyer T.H.J."/>
            <person name="Wilde S.B."/>
        </authorList>
    </citation>
    <scope>NUCLEOTIDE SEQUENCE [LARGE SCALE GENOMIC DNA]</scope>
    <source>
        <strain evidence="6">Thurmond2011</strain>
    </source>
</reference>
<evidence type="ECO:0000256" key="1">
    <source>
        <dbReference type="ARBA" id="ARBA00023015"/>
    </source>
</evidence>
<dbReference type="GO" id="GO:0006355">
    <property type="term" value="P:regulation of DNA-templated transcription"/>
    <property type="evidence" value="ECO:0007669"/>
    <property type="project" value="InterPro"/>
</dbReference>
<dbReference type="PROSITE" id="PS00622">
    <property type="entry name" value="HTH_LUXR_1"/>
    <property type="match status" value="1"/>
</dbReference>
<organism evidence="5 6">
    <name type="scientific">Aetokthonos hydrillicola Thurmond2011</name>
    <dbReference type="NCBI Taxonomy" id="2712845"/>
    <lineage>
        <taxon>Bacteria</taxon>
        <taxon>Bacillati</taxon>
        <taxon>Cyanobacteriota</taxon>
        <taxon>Cyanophyceae</taxon>
        <taxon>Nostocales</taxon>
        <taxon>Hapalosiphonaceae</taxon>
        <taxon>Aetokthonos</taxon>
    </lineage>
</organism>
<dbReference type="InterPro" id="IPR036388">
    <property type="entry name" value="WH-like_DNA-bd_sf"/>
</dbReference>
<gene>
    <name evidence="5" type="ORF">G7B40_035440</name>
</gene>
<dbReference type="Gene3D" id="1.10.10.10">
    <property type="entry name" value="Winged helix-like DNA-binding domain superfamily/Winged helix DNA-binding domain"/>
    <property type="match status" value="1"/>
</dbReference>
<dbReference type="PANTHER" id="PTHR44688:SF16">
    <property type="entry name" value="DNA-BINDING TRANSCRIPTIONAL ACTIVATOR DEVR_DOSR"/>
    <property type="match status" value="1"/>
</dbReference>
<dbReference type="PRINTS" id="PR00038">
    <property type="entry name" value="HTHLUXR"/>
</dbReference>
<evidence type="ECO:0000313" key="5">
    <source>
        <dbReference type="EMBL" id="MDR9899814.1"/>
    </source>
</evidence>
<sequence length="159" mass="17626">MQTSIRSVSSDTKEPNQTSDFSTVSEFYIDNSRFLIIPLSEYTDKNNKSISATSNSKKSLPVLGSFEFKGHPYAVIHTPNPSEVIDSTLTSRLTGRELQVAALVALGWSNKQVAKQLHISESTVSAHLRRIFIKLDVDSRAAMVYQCAPLIHRLSKSAQ</sequence>
<evidence type="ECO:0000259" key="4">
    <source>
        <dbReference type="PROSITE" id="PS50043"/>
    </source>
</evidence>
<proteinExistence type="predicted"/>
<feature type="domain" description="HTH luxR-type" evidence="4">
    <location>
        <begin position="86"/>
        <end position="155"/>
    </location>
</feature>
<evidence type="ECO:0000313" key="6">
    <source>
        <dbReference type="Proteomes" id="UP000667802"/>
    </source>
</evidence>
<protein>
    <submittedName>
        <fullName evidence="5">Helix-turn-helix transcriptional regulator</fullName>
    </submittedName>
</protein>
<keyword evidence="1" id="KW-0805">Transcription regulation</keyword>
<keyword evidence="3" id="KW-0804">Transcription</keyword>
<dbReference type="AlphaFoldDB" id="A0AAP5IG32"/>
<dbReference type="SMART" id="SM00421">
    <property type="entry name" value="HTH_LUXR"/>
    <property type="match status" value="1"/>
</dbReference>
<evidence type="ECO:0000256" key="3">
    <source>
        <dbReference type="ARBA" id="ARBA00023163"/>
    </source>
</evidence>
<dbReference type="EMBL" id="JAALHA020000027">
    <property type="protein sequence ID" value="MDR9899814.1"/>
    <property type="molecule type" value="Genomic_DNA"/>
</dbReference>
<dbReference type="CDD" id="cd06170">
    <property type="entry name" value="LuxR_C_like"/>
    <property type="match status" value="1"/>
</dbReference>
<keyword evidence="2" id="KW-0238">DNA-binding</keyword>
<dbReference type="PROSITE" id="PS50043">
    <property type="entry name" value="HTH_LUXR_2"/>
    <property type="match status" value="1"/>
</dbReference>
<comment type="caution">
    <text evidence="5">The sequence shown here is derived from an EMBL/GenBank/DDBJ whole genome shotgun (WGS) entry which is preliminary data.</text>
</comment>
<dbReference type="GO" id="GO:0003677">
    <property type="term" value="F:DNA binding"/>
    <property type="evidence" value="ECO:0007669"/>
    <property type="project" value="UniProtKB-KW"/>
</dbReference>
<dbReference type="RefSeq" id="WP_208350513.1">
    <property type="nucleotide sequence ID" value="NZ_JAALHA020000027.1"/>
</dbReference>
<keyword evidence="6" id="KW-1185">Reference proteome</keyword>
<name>A0AAP5IG32_9CYAN</name>
<dbReference type="SUPFAM" id="SSF46894">
    <property type="entry name" value="C-terminal effector domain of the bipartite response regulators"/>
    <property type="match status" value="1"/>
</dbReference>
<dbReference type="Proteomes" id="UP000667802">
    <property type="component" value="Unassembled WGS sequence"/>
</dbReference>
<dbReference type="PANTHER" id="PTHR44688">
    <property type="entry name" value="DNA-BINDING TRANSCRIPTIONAL ACTIVATOR DEVR_DOSR"/>
    <property type="match status" value="1"/>
</dbReference>
<evidence type="ECO:0000256" key="2">
    <source>
        <dbReference type="ARBA" id="ARBA00023125"/>
    </source>
</evidence>
<dbReference type="Pfam" id="PF00196">
    <property type="entry name" value="GerE"/>
    <property type="match status" value="1"/>
</dbReference>
<dbReference type="InterPro" id="IPR016032">
    <property type="entry name" value="Sig_transdc_resp-reg_C-effctor"/>
</dbReference>
<dbReference type="InterPro" id="IPR000792">
    <property type="entry name" value="Tscrpt_reg_LuxR_C"/>
</dbReference>